<keyword evidence="1" id="KW-1133">Transmembrane helix</keyword>
<reference evidence="2 3" key="1">
    <citation type="journal article" date="2014" name="Front. Microbiol.">
        <title>Population and genomic analysis of the genus Halorubrum.</title>
        <authorList>
            <person name="Fullmer M.S."/>
            <person name="Soucy S.M."/>
            <person name="Swithers K.S."/>
            <person name="Makkay A.M."/>
            <person name="Wheeler R."/>
            <person name="Ventosa A."/>
            <person name="Gogarten J.P."/>
            <person name="Papke R.T."/>
        </authorList>
    </citation>
    <scope>NUCLEOTIDE SEQUENCE [LARGE SCALE GENOMIC DNA]</scope>
    <source>
        <strain evidence="2 3">LD3</strain>
    </source>
</reference>
<dbReference type="EMBL" id="NHOW01000125">
    <property type="protein sequence ID" value="OYR60073.1"/>
    <property type="molecule type" value="Genomic_DNA"/>
</dbReference>
<dbReference type="InterPro" id="IPR058324">
    <property type="entry name" value="DUF8011"/>
</dbReference>
<evidence type="ECO:0000256" key="1">
    <source>
        <dbReference type="SAM" id="Phobius"/>
    </source>
</evidence>
<name>A0A256IUD7_HALEZ</name>
<accession>A0A256IUD7</accession>
<comment type="caution">
    <text evidence="2">The sequence shown here is derived from an EMBL/GenBank/DDBJ whole genome shotgun (WGS) entry which is preliminary data.</text>
</comment>
<keyword evidence="1" id="KW-0472">Membrane</keyword>
<dbReference type="Pfam" id="PF26041">
    <property type="entry name" value="DUF8011"/>
    <property type="match status" value="1"/>
</dbReference>
<dbReference type="Proteomes" id="UP000216409">
    <property type="component" value="Unassembled WGS sequence"/>
</dbReference>
<evidence type="ECO:0000313" key="3">
    <source>
        <dbReference type="Proteomes" id="UP000216409"/>
    </source>
</evidence>
<proteinExistence type="predicted"/>
<protein>
    <submittedName>
        <fullName evidence="2">Uncharacterized protein</fullName>
    </submittedName>
</protein>
<organism evidence="2 3">
    <name type="scientific">Halorubrum ezzemoulense</name>
    <name type="common">Halorubrum chaoviator</name>
    <dbReference type="NCBI Taxonomy" id="337243"/>
    <lineage>
        <taxon>Archaea</taxon>
        <taxon>Methanobacteriati</taxon>
        <taxon>Methanobacteriota</taxon>
        <taxon>Stenosarchaea group</taxon>
        <taxon>Halobacteria</taxon>
        <taxon>Halobacteriales</taxon>
        <taxon>Haloferacaceae</taxon>
        <taxon>Halorubrum</taxon>
    </lineage>
</organism>
<dbReference type="AlphaFoldDB" id="A0A256IUD7"/>
<gene>
    <name evidence="2" type="ORF">DJ83_10630</name>
</gene>
<keyword evidence="1" id="KW-0812">Transmembrane</keyword>
<evidence type="ECO:0000313" key="2">
    <source>
        <dbReference type="EMBL" id="OYR60073.1"/>
    </source>
</evidence>
<feature type="transmembrane region" description="Helical" evidence="1">
    <location>
        <begin position="44"/>
        <end position="61"/>
    </location>
</feature>
<feature type="transmembrane region" description="Helical" evidence="1">
    <location>
        <begin position="73"/>
        <end position="93"/>
    </location>
</feature>
<feature type="transmembrane region" description="Helical" evidence="1">
    <location>
        <begin position="20"/>
        <end position="38"/>
    </location>
</feature>
<sequence length="99" mass="10735">MVPYISNVLFNEPQGRPNSLIQFGASLAFLCIFVYGWSVGEAGGVPWMLFFIVGAALSGTAESLPKTRRRAAGLLRLTVILVFVCLLAIIFLAPEYIIG</sequence>